<evidence type="ECO:0000313" key="3">
    <source>
        <dbReference type="Proteomes" id="UP001279734"/>
    </source>
</evidence>
<comment type="caution">
    <text evidence="2">The sequence shown here is derived from an EMBL/GenBank/DDBJ whole genome shotgun (WGS) entry which is preliminary data.</text>
</comment>
<accession>A0AAD3XZZ7</accession>
<gene>
    <name evidence="2" type="ORF">Nepgr_023954</name>
</gene>
<feature type="transmembrane region" description="Helical" evidence="1">
    <location>
        <begin position="18"/>
        <end position="38"/>
    </location>
</feature>
<keyword evidence="1" id="KW-0472">Membrane</keyword>
<keyword evidence="3" id="KW-1185">Reference proteome</keyword>
<evidence type="ECO:0000313" key="2">
    <source>
        <dbReference type="EMBL" id="GMH22111.1"/>
    </source>
</evidence>
<keyword evidence="1" id="KW-1133">Transmembrane helix</keyword>
<keyword evidence="1" id="KW-0812">Transmembrane</keyword>
<dbReference type="AlphaFoldDB" id="A0AAD3XZZ7"/>
<organism evidence="2 3">
    <name type="scientific">Nepenthes gracilis</name>
    <name type="common">Slender pitcher plant</name>
    <dbReference type="NCBI Taxonomy" id="150966"/>
    <lineage>
        <taxon>Eukaryota</taxon>
        <taxon>Viridiplantae</taxon>
        <taxon>Streptophyta</taxon>
        <taxon>Embryophyta</taxon>
        <taxon>Tracheophyta</taxon>
        <taxon>Spermatophyta</taxon>
        <taxon>Magnoliopsida</taxon>
        <taxon>eudicotyledons</taxon>
        <taxon>Gunneridae</taxon>
        <taxon>Pentapetalae</taxon>
        <taxon>Caryophyllales</taxon>
        <taxon>Nepenthaceae</taxon>
        <taxon>Nepenthes</taxon>
    </lineage>
</organism>
<proteinExistence type="predicted"/>
<protein>
    <submittedName>
        <fullName evidence="2">Uncharacterized protein</fullName>
    </submittedName>
</protein>
<name>A0AAD3XZZ7_NEPGR</name>
<feature type="transmembrane region" description="Helical" evidence="1">
    <location>
        <begin position="59"/>
        <end position="92"/>
    </location>
</feature>
<reference evidence="2" key="1">
    <citation type="submission" date="2023-05" db="EMBL/GenBank/DDBJ databases">
        <title>Nepenthes gracilis genome sequencing.</title>
        <authorList>
            <person name="Fukushima K."/>
        </authorList>
    </citation>
    <scope>NUCLEOTIDE SEQUENCE</scope>
    <source>
        <strain evidence="2">SING2019-196</strain>
    </source>
</reference>
<dbReference type="EMBL" id="BSYO01000024">
    <property type="protein sequence ID" value="GMH22111.1"/>
    <property type="molecule type" value="Genomic_DNA"/>
</dbReference>
<evidence type="ECO:0000256" key="1">
    <source>
        <dbReference type="SAM" id="Phobius"/>
    </source>
</evidence>
<sequence length="102" mass="11006">MKLCLVSGPAMFGSSLPAYLPVGFLILLVGLGLLSGHVRAGGPKLYLLPMLNSWIGHYVAGLYCCWLGILIILNAVGFALILPFCLLLVYLWDAFGQSEHTL</sequence>
<dbReference type="Proteomes" id="UP001279734">
    <property type="component" value="Unassembled WGS sequence"/>
</dbReference>